<proteinExistence type="predicted"/>
<reference evidence="1 2" key="1">
    <citation type="submission" date="2019-06" db="EMBL/GenBank/DDBJ databases">
        <title>Whole genome shotgun sequence of Brevibacillus agri NBRC 15538.</title>
        <authorList>
            <person name="Hosoyama A."/>
            <person name="Uohara A."/>
            <person name="Ohji S."/>
            <person name="Ichikawa N."/>
        </authorList>
    </citation>
    <scope>NUCLEOTIDE SEQUENCE [LARGE SCALE GENOMIC DNA]</scope>
    <source>
        <strain evidence="1 2">NBRC 15538</strain>
    </source>
</reference>
<organism evidence="1 2">
    <name type="scientific">Brevibacillus agri</name>
    <dbReference type="NCBI Taxonomy" id="51101"/>
    <lineage>
        <taxon>Bacteria</taxon>
        <taxon>Bacillati</taxon>
        <taxon>Bacillota</taxon>
        <taxon>Bacilli</taxon>
        <taxon>Bacillales</taxon>
        <taxon>Paenibacillaceae</taxon>
        <taxon>Brevibacillus</taxon>
    </lineage>
</organism>
<evidence type="ECO:0000313" key="1">
    <source>
        <dbReference type="EMBL" id="GED26553.1"/>
    </source>
</evidence>
<gene>
    <name evidence="1" type="ORF">BAG01nite_26550</name>
</gene>
<dbReference type="InterPro" id="IPR013815">
    <property type="entry name" value="ATP_grasp_subdomain_1"/>
</dbReference>
<keyword evidence="2" id="KW-1185">Reference proteome</keyword>
<dbReference type="SUPFAM" id="SSF56059">
    <property type="entry name" value="Glutathione synthetase ATP-binding domain-like"/>
    <property type="match status" value="1"/>
</dbReference>
<name>A0ABQ0SRT8_9BACL</name>
<dbReference type="Pfam" id="PF14398">
    <property type="entry name" value="ATPgrasp_YheCD"/>
    <property type="match status" value="1"/>
</dbReference>
<dbReference type="Gene3D" id="3.30.1490.20">
    <property type="entry name" value="ATP-grasp fold, A domain"/>
    <property type="match status" value="1"/>
</dbReference>
<comment type="caution">
    <text evidence="1">The sequence shown here is derived from an EMBL/GenBank/DDBJ whole genome shotgun (WGS) entry which is preliminary data.</text>
</comment>
<dbReference type="InterPro" id="IPR026838">
    <property type="entry name" value="YheC/D"/>
</dbReference>
<sequence length="129" mass="13985">MGNKSESKLTKYYVLRASSALPGALPKTRKFSRRALYKFLDRYRKVIAKPASGSGGAGVILVTGLGGGRYRVQRGAKRKTKHGKKAAYKHLAAKSKRAISCSRAYRSLASTARCLTSESWCGEKADSLG</sequence>
<protein>
    <submittedName>
        <fullName evidence="1">Uncharacterized protein</fullName>
    </submittedName>
</protein>
<evidence type="ECO:0000313" key="2">
    <source>
        <dbReference type="Proteomes" id="UP000317180"/>
    </source>
</evidence>
<accession>A0ABQ0SRT8</accession>
<dbReference type="Proteomes" id="UP000317180">
    <property type="component" value="Unassembled WGS sequence"/>
</dbReference>
<dbReference type="EMBL" id="BJOD01000025">
    <property type="protein sequence ID" value="GED26553.1"/>
    <property type="molecule type" value="Genomic_DNA"/>
</dbReference>